<dbReference type="HOGENOM" id="CLU_2709079_0_0_1"/>
<dbReference type="EnsemblPlants" id="OPUNC04G11210.1">
    <property type="protein sequence ID" value="OPUNC04G11210.1"/>
    <property type="gene ID" value="OPUNC04G11210"/>
</dbReference>
<name>A0A0E0KQV6_ORYPU</name>
<organism evidence="2">
    <name type="scientific">Oryza punctata</name>
    <name type="common">Red rice</name>
    <dbReference type="NCBI Taxonomy" id="4537"/>
    <lineage>
        <taxon>Eukaryota</taxon>
        <taxon>Viridiplantae</taxon>
        <taxon>Streptophyta</taxon>
        <taxon>Embryophyta</taxon>
        <taxon>Tracheophyta</taxon>
        <taxon>Spermatophyta</taxon>
        <taxon>Magnoliopsida</taxon>
        <taxon>Liliopsida</taxon>
        <taxon>Poales</taxon>
        <taxon>Poaceae</taxon>
        <taxon>BOP clade</taxon>
        <taxon>Oryzoideae</taxon>
        <taxon>Oryzeae</taxon>
        <taxon>Oryzinae</taxon>
        <taxon>Oryza</taxon>
    </lineage>
</organism>
<protein>
    <submittedName>
        <fullName evidence="2">Uncharacterized protein</fullName>
    </submittedName>
</protein>
<sequence>MRAEGASGRGGRAGCISYDRPRTCGELVPSQEFGTEKGTPEGYASQKEEEGASKNHRNERHQENMKLTMHQGF</sequence>
<evidence type="ECO:0000256" key="1">
    <source>
        <dbReference type="SAM" id="MobiDB-lite"/>
    </source>
</evidence>
<dbReference type="AlphaFoldDB" id="A0A0E0KQV6"/>
<keyword evidence="3" id="KW-1185">Reference proteome</keyword>
<dbReference type="Gramene" id="OPUNC04G11210.1">
    <property type="protein sequence ID" value="OPUNC04G11210.1"/>
    <property type="gene ID" value="OPUNC04G11210"/>
</dbReference>
<evidence type="ECO:0000313" key="3">
    <source>
        <dbReference type="Proteomes" id="UP000026962"/>
    </source>
</evidence>
<reference evidence="2" key="1">
    <citation type="submission" date="2015-04" db="UniProtKB">
        <authorList>
            <consortium name="EnsemblPlants"/>
        </authorList>
    </citation>
    <scope>IDENTIFICATION</scope>
</reference>
<dbReference type="Proteomes" id="UP000026962">
    <property type="component" value="Chromosome 4"/>
</dbReference>
<reference evidence="2" key="2">
    <citation type="submission" date="2018-05" db="EMBL/GenBank/DDBJ databases">
        <title>OpunRS2 (Oryza punctata Reference Sequence Version 2).</title>
        <authorList>
            <person name="Zhang J."/>
            <person name="Kudrna D."/>
            <person name="Lee S."/>
            <person name="Talag J."/>
            <person name="Welchert J."/>
            <person name="Wing R.A."/>
        </authorList>
    </citation>
    <scope>NUCLEOTIDE SEQUENCE [LARGE SCALE GENOMIC DNA]</scope>
</reference>
<accession>A0A0E0KQV6</accession>
<evidence type="ECO:0000313" key="2">
    <source>
        <dbReference type="EnsemblPlants" id="OPUNC04G11210.1"/>
    </source>
</evidence>
<proteinExistence type="predicted"/>
<feature type="region of interest" description="Disordered" evidence="1">
    <location>
        <begin position="1"/>
        <end position="73"/>
    </location>
</feature>